<protein>
    <recommendedName>
        <fullName evidence="3">DDE Tnp4 domain-containing protein</fullName>
    </recommendedName>
</protein>
<evidence type="ECO:0000313" key="2">
    <source>
        <dbReference type="Proteomes" id="UP000246991"/>
    </source>
</evidence>
<evidence type="ECO:0000313" key="1">
    <source>
        <dbReference type="EMBL" id="PWW75555.1"/>
    </source>
</evidence>
<evidence type="ECO:0008006" key="3">
    <source>
        <dbReference type="Google" id="ProtNLM"/>
    </source>
</evidence>
<dbReference type="EMBL" id="PYWC01000044">
    <property type="protein sequence ID" value="PWW75555.1"/>
    <property type="molecule type" value="Genomic_DNA"/>
</dbReference>
<sequence>MRNAIEQESGFPGCVGFLDGSDVVLQHGPSLHGESYFNQKTQYGLNIQGICNSQ</sequence>
<keyword evidence="2" id="KW-1185">Reference proteome</keyword>
<reference evidence="1 2" key="1">
    <citation type="submission" date="2018-03" db="EMBL/GenBank/DDBJ databases">
        <title>Genomes of Pezizomycetes fungi and the evolution of truffles.</title>
        <authorList>
            <person name="Murat C."/>
            <person name="Payen T."/>
            <person name="Noel B."/>
            <person name="Kuo A."/>
            <person name="Martin F.M."/>
        </authorList>
    </citation>
    <scope>NUCLEOTIDE SEQUENCE [LARGE SCALE GENOMIC DNA]</scope>
    <source>
        <strain evidence="1">091103-1</strain>
    </source>
</reference>
<dbReference type="OrthoDB" id="5393139at2759"/>
<dbReference type="AlphaFoldDB" id="A0A317SMD2"/>
<organism evidence="1 2">
    <name type="scientific">Tuber magnatum</name>
    <name type="common">white Piedmont truffle</name>
    <dbReference type="NCBI Taxonomy" id="42249"/>
    <lineage>
        <taxon>Eukaryota</taxon>
        <taxon>Fungi</taxon>
        <taxon>Dikarya</taxon>
        <taxon>Ascomycota</taxon>
        <taxon>Pezizomycotina</taxon>
        <taxon>Pezizomycetes</taxon>
        <taxon>Pezizales</taxon>
        <taxon>Tuberaceae</taxon>
        <taxon>Tuber</taxon>
    </lineage>
</organism>
<gene>
    <name evidence="1" type="ORF">C7212DRAFT_204551</name>
</gene>
<proteinExistence type="predicted"/>
<dbReference type="STRING" id="42249.A0A317SMD2"/>
<comment type="caution">
    <text evidence="1">The sequence shown here is derived from an EMBL/GenBank/DDBJ whole genome shotgun (WGS) entry which is preliminary data.</text>
</comment>
<dbReference type="Proteomes" id="UP000246991">
    <property type="component" value="Unassembled WGS sequence"/>
</dbReference>
<name>A0A317SMD2_9PEZI</name>
<accession>A0A317SMD2</accession>